<reference evidence="1" key="1">
    <citation type="submission" date="2022-07" db="EMBL/GenBank/DDBJ databases">
        <title>Phylogenomic reconstructions and comparative analyses of Kickxellomycotina fungi.</title>
        <authorList>
            <person name="Reynolds N.K."/>
            <person name="Stajich J.E."/>
            <person name="Barry K."/>
            <person name="Grigoriev I.V."/>
            <person name="Crous P."/>
            <person name="Smith M.E."/>
        </authorList>
    </citation>
    <scope>NUCLEOTIDE SEQUENCE</scope>
    <source>
        <strain evidence="1">BCRC 34780</strain>
    </source>
</reference>
<sequence length="1432" mass="153729">MGLPTSELRAPSTAAAVAYAAAIAAGSTTAIVGSAATTTTAGALIGESDRLARLAHAAELGPLVAGRSGGAVSAVTDAASLVRLIPVLRDSVQRKQAVVVHVPVATAGDVSSVLAVRGAGCALLRSASAQQAVDFALVATLAARRLGVPFVHCFPASSGPVDVRAYSEPIAGHADVRAYLEAAAEDEPQLPAAERAHAAVAQAMALFDASYAPLAYAGVPDASLVYATFGAGPEPSPATGVLQISLLRPLDAQAVRAALPATAARVVALEQVARQPTPWGPLLFDLAGVLQPAADDAPAQATPPPIILDAVSTVPPPAFTAEQLARVTAHAATLNAPAHFNPAEVAGVPEAIAEAEDVSLAGLSLDEQRRRVEQIPYGQLLRDLFGPRLHVANAAESSSIWGDARRDQTVPEFGFGLLAAAERDRARLAQAVTAALRDVAVPLSAQLHAALSTWLGGRDNAAVATAELAAEIRELLAAERHAHPAVEAIHALQAHLARASSWLVGADEWAYDLGSSGVHHVLSSGLNVNMLVLDTAQYPFVAERKGAPRKKDVGLYAMNYGAAYVASVAVYASYTQVLEALLEADAFPGPAVVVAYLPHTDGVFSTSYSPIEVLQQSKRAVDSGAWPLYRWDPTLPADRRFQLDSEKLRRSVEDFLRRDNALAAIGAAAPDLRGVDAALETRMRGDVADLVGGLRGPPLLVLFASDGSNAEEAARRVARQGRRRGMDVRCLAMDEYEVDELPFEKTVVVSVSTAGQGEVPTNGREFVKALHAASVNLSETQFAVFGLGDSHYWPREEDAIFYNKPARDVDRRLAELSATRIVDAGLGDDQDADGWETGFADFEQRLWAALNIDVIGGAAAVDDEAPKRTDEENKVISNYLRGTIAQAIADSSCGYVDEWDGKLLKFHGTYMQDDRDLRPERLAKGEEKAFSFMIRVRLPGGIATPAQWLAMDRLADEYGNHTMKITTRQTFQLHGVLKRNLRETMRGINRALMDTIAACGDVNRNVVASANPLQAHLQPEVARLAADISAHLLPSTSAYHEIWLADELVAGSAEQTSAVEDHEPLYGATYLPRKFKVAIAIPPENDVDVVAYDLGYIAILGEAGQSILGYNVVIGGGMGMTHNNKKTYPRLATCLGYVPKDKAVIVAEKVMLVQRDHGDRTNRKHARLKYTVDDHGMDWWREQVEERLGFRLEPPRPYEFVRNGDRYGWVKTTPGLNNFTMFVQNGRLADLPGRPLKSALAEVARAHTGLFRLTCNGHLIVADVRDEDVPRMSALLAAHRLDNLDYSALRLHSMACVALPTCGLAMAESERYLPRLIDLLDALVDAAGLRNDAIVIRMTGCPNGCARPYNAEIALVGKAPGTYNLYLGGSHSGERLNKIFRESVDEDQILELLGPIIKQYALERNDGERFGDFVIRAGIVKATREGKDFHDV</sequence>
<dbReference type="EMBL" id="JANBUN010000252">
    <property type="protein sequence ID" value="KAJ2805360.1"/>
    <property type="molecule type" value="Genomic_DNA"/>
</dbReference>
<proteinExistence type="predicted"/>
<accession>A0ACC1LBJ0</accession>
<gene>
    <name evidence="1" type="primary">MET5</name>
    <name evidence="1" type="ORF">H4R21_001286</name>
</gene>
<protein>
    <submittedName>
        <fullName evidence="1">Sulfite reductase [NADPH] subunit beta</fullName>
        <ecNumber evidence="1">1.8.1.2</ecNumber>
    </submittedName>
</protein>
<organism evidence="1 2">
    <name type="scientific">Coemansia helicoidea</name>
    <dbReference type="NCBI Taxonomy" id="1286919"/>
    <lineage>
        <taxon>Eukaryota</taxon>
        <taxon>Fungi</taxon>
        <taxon>Fungi incertae sedis</taxon>
        <taxon>Zoopagomycota</taxon>
        <taxon>Kickxellomycotina</taxon>
        <taxon>Kickxellomycetes</taxon>
        <taxon>Kickxellales</taxon>
        <taxon>Kickxellaceae</taxon>
        <taxon>Coemansia</taxon>
    </lineage>
</organism>
<evidence type="ECO:0000313" key="1">
    <source>
        <dbReference type="EMBL" id="KAJ2805360.1"/>
    </source>
</evidence>
<keyword evidence="1" id="KW-0560">Oxidoreductase</keyword>
<keyword evidence="2" id="KW-1185">Reference proteome</keyword>
<name>A0ACC1LBJ0_9FUNG</name>
<dbReference type="EC" id="1.8.1.2" evidence="1"/>
<evidence type="ECO:0000313" key="2">
    <source>
        <dbReference type="Proteomes" id="UP001140087"/>
    </source>
</evidence>
<dbReference type="Proteomes" id="UP001140087">
    <property type="component" value="Unassembled WGS sequence"/>
</dbReference>
<comment type="caution">
    <text evidence="1">The sequence shown here is derived from an EMBL/GenBank/DDBJ whole genome shotgun (WGS) entry which is preliminary data.</text>
</comment>